<dbReference type="RefSeq" id="WP_187070233.1">
    <property type="nucleotide sequence ID" value="NZ_JACRYL010000003.1"/>
</dbReference>
<dbReference type="PROSITE" id="PS51257">
    <property type="entry name" value="PROKAR_LIPOPROTEIN"/>
    <property type="match status" value="1"/>
</dbReference>
<proteinExistence type="predicted"/>
<dbReference type="Proteomes" id="UP000652755">
    <property type="component" value="Unassembled WGS sequence"/>
</dbReference>
<evidence type="ECO:0000313" key="1">
    <source>
        <dbReference type="EMBL" id="MBC6109753.1"/>
    </source>
</evidence>
<accession>A0ABR7KP41</accession>
<organism evidence="1 2">
    <name type="scientific">Pedobacter fastidiosus</name>
    <dbReference type="NCBI Taxonomy" id="2765361"/>
    <lineage>
        <taxon>Bacteria</taxon>
        <taxon>Pseudomonadati</taxon>
        <taxon>Bacteroidota</taxon>
        <taxon>Sphingobacteriia</taxon>
        <taxon>Sphingobacteriales</taxon>
        <taxon>Sphingobacteriaceae</taxon>
        <taxon>Pedobacter</taxon>
    </lineage>
</organism>
<protein>
    <recommendedName>
        <fullName evidence="3">DUF1735 domain-containing protein</fullName>
    </recommendedName>
</protein>
<sequence length="138" mass="15351">MKKLTFLLLCITTIGLVSCKKDVYVPDSGLPNQTIETVINANQWVYSENNTRLSTTVSFPEIDDATFRNDGILVYIYPDNSVNEYKQLPMVFDAQAYSYIVRKGSITIDIQTSGDNVLIPKKPTAPIGLRVVIVTSSL</sequence>
<reference evidence="1 2" key="1">
    <citation type="submission" date="2020-08" db="EMBL/GenBank/DDBJ databases">
        <authorList>
            <person name="Sun Q."/>
            <person name="Inoue M."/>
        </authorList>
    </citation>
    <scope>NUCLEOTIDE SEQUENCE [LARGE SCALE GENOMIC DNA]</scope>
    <source>
        <strain evidence="1 2">CCM 8938</strain>
    </source>
</reference>
<keyword evidence="2" id="KW-1185">Reference proteome</keyword>
<dbReference type="EMBL" id="JACRYL010000003">
    <property type="protein sequence ID" value="MBC6109753.1"/>
    <property type="molecule type" value="Genomic_DNA"/>
</dbReference>
<evidence type="ECO:0000313" key="2">
    <source>
        <dbReference type="Proteomes" id="UP000652755"/>
    </source>
</evidence>
<name>A0ABR7KP41_9SPHI</name>
<comment type="caution">
    <text evidence="1">The sequence shown here is derived from an EMBL/GenBank/DDBJ whole genome shotgun (WGS) entry which is preliminary data.</text>
</comment>
<gene>
    <name evidence="1" type="ORF">H7U22_04895</name>
</gene>
<evidence type="ECO:0008006" key="3">
    <source>
        <dbReference type="Google" id="ProtNLM"/>
    </source>
</evidence>